<keyword evidence="3" id="KW-1185">Reference proteome</keyword>
<sequence>MNVNDAPPNISHFILASSLFMFLSFLNKYEDMKKRKRSRLYEEFNELKYGVGPQGQETRVLIWYPPQPISGPTHCGPSDGLATPGQDYFIARDNQHELLLQQLVSLQHLLSSSNSSGFGEQKNAEKNI</sequence>
<gene>
    <name evidence="2" type="ORF">ElyMa_005835300</name>
</gene>
<accession>A0AAV4FX88</accession>
<evidence type="ECO:0000313" key="2">
    <source>
        <dbReference type="EMBL" id="GFR77879.1"/>
    </source>
</evidence>
<organism evidence="2 3">
    <name type="scientific">Elysia marginata</name>
    <dbReference type="NCBI Taxonomy" id="1093978"/>
    <lineage>
        <taxon>Eukaryota</taxon>
        <taxon>Metazoa</taxon>
        <taxon>Spiralia</taxon>
        <taxon>Lophotrochozoa</taxon>
        <taxon>Mollusca</taxon>
        <taxon>Gastropoda</taxon>
        <taxon>Heterobranchia</taxon>
        <taxon>Euthyneura</taxon>
        <taxon>Panpulmonata</taxon>
        <taxon>Sacoglossa</taxon>
        <taxon>Placobranchoidea</taxon>
        <taxon>Plakobranchidae</taxon>
        <taxon>Elysia</taxon>
    </lineage>
</organism>
<feature type="transmembrane region" description="Helical" evidence="1">
    <location>
        <begin position="12"/>
        <end position="29"/>
    </location>
</feature>
<evidence type="ECO:0000256" key="1">
    <source>
        <dbReference type="SAM" id="Phobius"/>
    </source>
</evidence>
<reference evidence="2 3" key="1">
    <citation type="journal article" date="2021" name="Elife">
        <title>Chloroplast acquisition without the gene transfer in kleptoplastic sea slugs, Plakobranchus ocellatus.</title>
        <authorList>
            <person name="Maeda T."/>
            <person name="Takahashi S."/>
            <person name="Yoshida T."/>
            <person name="Shimamura S."/>
            <person name="Takaki Y."/>
            <person name="Nagai Y."/>
            <person name="Toyoda A."/>
            <person name="Suzuki Y."/>
            <person name="Arimoto A."/>
            <person name="Ishii H."/>
            <person name="Satoh N."/>
            <person name="Nishiyama T."/>
            <person name="Hasebe M."/>
            <person name="Maruyama T."/>
            <person name="Minagawa J."/>
            <person name="Obokata J."/>
            <person name="Shigenobu S."/>
        </authorList>
    </citation>
    <scope>NUCLEOTIDE SEQUENCE [LARGE SCALE GENOMIC DNA]</scope>
</reference>
<keyword evidence="1" id="KW-0812">Transmembrane</keyword>
<keyword evidence="1" id="KW-1133">Transmembrane helix</keyword>
<name>A0AAV4FX88_9GAST</name>
<keyword evidence="1" id="KW-0472">Membrane</keyword>
<proteinExistence type="predicted"/>
<evidence type="ECO:0000313" key="3">
    <source>
        <dbReference type="Proteomes" id="UP000762676"/>
    </source>
</evidence>
<dbReference type="AlphaFoldDB" id="A0AAV4FX88"/>
<comment type="caution">
    <text evidence="2">The sequence shown here is derived from an EMBL/GenBank/DDBJ whole genome shotgun (WGS) entry which is preliminary data.</text>
</comment>
<dbReference type="Proteomes" id="UP000762676">
    <property type="component" value="Unassembled WGS sequence"/>
</dbReference>
<protein>
    <submittedName>
        <fullName evidence="2">Uncharacterized protein</fullName>
    </submittedName>
</protein>
<dbReference type="EMBL" id="BMAT01011722">
    <property type="protein sequence ID" value="GFR77879.1"/>
    <property type="molecule type" value="Genomic_DNA"/>
</dbReference>